<proteinExistence type="inferred from homology"/>
<sequence length="416" mass="44095">MDNPAALSILRGMSEMSDILIVGGGLNGPALALALAQGGRSVTVIDALPETVRKDAAFDGRGYALALASVRLLRRIGVWARVEDHAQPMLEIKVSDGRAGEGPSPFFLHFDHAEIEEGPMGHMIEDRYLRRALLDAMDEAEGITQVTDSVSAQEVNEAGVTLTLASGKTVSGRMVVGCDGRASGTASRAGIRRTGWGYGQTALVAAVAHERPHHGIAHQFFMPPGPLAILPLPGNVSSIVWSESEATAASFAALSDEDFMEVLRPRFGDFLGEISLKGKRFTYPLGLTIANSFVAERLALVGDAAHGMHPIAGQGLNAGLRDVGALAQVVGEAARRGEDFAAPDVLARYQQWRRFDTATLAAVTDATNRLFSNDNPLLRLGRDLGMGVLGAMPGLRRGFIREAAGLTGDLPELMKG</sequence>
<dbReference type="Proteomes" id="UP000325785">
    <property type="component" value="Chromosome"/>
</dbReference>
<evidence type="ECO:0000256" key="4">
    <source>
        <dbReference type="ARBA" id="ARBA00022630"/>
    </source>
</evidence>
<keyword evidence="5" id="KW-0274">FAD</keyword>
<dbReference type="EMBL" id="CP031598">
    <property type="protein sequence ID" value="QEW28736.1"/>
    <property type="molecule type" value="Genomic_DNA"/>
</dbReference>
<comment type="pathway">
    <text evidence="2">Cofactor biosynthesis; ubiquinone biosynthesis.</text>
</comment>
<evidence type="ECO:0000256" key="7">
    <source>
        <dbReference type="ARBA" id="ARBA00023033"/>
    </source>
</evidence>
<evidence type="ECO:0000256" key="6">
    <source>
        <dbReference type="ARBA" id="ARBA00023002"/>
    </source>
</evidence>
<dbReference type="AlphaFoldDB" id="A0A5P3AIX9"/>
<evidence type="ECO:0000256" key="2">
    <source>
        <dbReference type="ARBA" id="ARBA00004749"/>
    </source>
</evidence>
<dbReference type="Gene3D" id="3.50.50.60">
    <property type="entry name" value="FAD/NAD(P)-binding domain"/>
    <property type="match status" value="2"/>
</dbReference>
<dbReference type="GO" id="GO:0016705">
    <property type="term" value="F:oxidoreductase activity, acting on paired donors, with incorporation or reduction of molecular oxygen"/>
    <property type="evidence" value="ECO:0007669"/>
    <property type="project" value="InterPro"/>
</dbReference>
<dbReference type="FunFam" id="3.50.50.60:FF:000021">
    <property type="entry name" value="Ubiquinone biosynthesis monooxygenase COQ6"/>
    <property type="match status" value="1"/>
</dbReference>
<evidence type="ECO:0000256" key="3">
    <source>
        <dbReference type="ARBA" id="ARBA00005349"/>
    </source>
</evidence>
<dbReference type="PANTHER" id="PTHR43876:SF7">
    <property type="entry name" value="UBIQUINONE BIOSYNTHESIS MONOOXYGENASE COQ6, MITOCHONDRIAL"/>
    <property type="match status" value="1"/>
</dbReference>
<dbReference type="GO" id="GO:0071949">
    <property type="term" value="F:FAD binding"/>
    <property type="evidence" value="ECO:0007669"/>
    <property type="project" value="InterPro"/>
</dbReference>
<dbReference type="InterPro" id="IPR010971">
    <property type="entry name" value="UbiH/COQ6"/>
</dbReference>
<protein>
    <submittedName>
        <fullName evidence="9">2-octaprenyl-6-methoxyphenol hydroxylase</fullName>
        <ecNumber evidence="9">1.14.13.-</ecNumber>
    </submittedName>
</protein>
<evidence type="ECO:0000313" key="10">
    <source>
        <dbReference type="Proteomes" id="UP000325785"/>
    </source>
</evidence>
<dbReference type="InterPro" id="IPR002938">
    <property type="entry name" value="FAD-bd"/>
</dbReference>
<keyword evidence="4" id="KW-0285">Flavoprotein</keyword>
<dbReference type="KEGG" id="rid:RIdsm_04575"/>
<keyword evidence="7" id="KW-0503">Monooxygenase</keyword>
<evidence type="ECO:0000256" key="1">
    <source>
        <dbReference type="ARBA" id="ARBA00001974"/>
    </source>
</evidence>
<dbReference type="InterPro" id="IPR018168">
    <property type="entry name" value="Ubi_Hdrlase_CS"/>
</dbReference>
<dbReference type="InterPro" id="IPR051205">
    <property type="entry name" value="UbiH/COQ6_monooxygenase"/>
</dbReference>
<dbReference type="GO" id="GO:0110142">
    <property type="term" value="C:ubiquinone biosynthesis complex"/>
    <property type="evidence" value="ECO:0007669"/>
    <property type="project" value="UniProtKB-ARBA"/>
</dbReference>
<evidence type="ECO:0000259" key="8">
    <source>
        <dbReference type="Pfam" id="PF01494"/>
    </source>
</evidence>
<dbReference type="GO" id="GO:0006744">
    <property type="term" value="P:ubiquinone biosynthetic process"/>
    <property type="evidence" value="ECO:0007669"/>
    <property type="project" value="UniProtKB-UniPathway"/>
</dbReference>
<reference evidence="9 10" key="1">
    <citation type="submission" date="2018-08" db="EMBL/GenBank/DDBJ databases">
        <title>Genetic Globetrotter - A new plasmid hitch-hiking vast phylogenetic and geographic distances.</title>
        <authorList>
            <person name="Vollmers J."/>
            <person name="Petersen J."/>
        </authorList>
    </citation>
    <scope>NUCLEOTIDE SEQUENCE [LARGE SCALE GENOMIC DNA]</scope>
    <source>
        <strain evidence="9 10">DSM 26383</strain>
    </source>
</reference>
<dbReference type="PROSITE" id="PS01304">
    <property type="entry name" value="UBIH"/>
    <property type="match status" value="1"/>
</dbReference>
<feature type="domain" description="FAD-binding" evidence="8">
    <location>
        <begin position="17"/>
        <end position="354"/>
    </location>
</feature>
<dbReference type="PRINTS" id="PR00420">
    <property type="entry name" value="RNGMNOXGNASE"/>
</dbReference>
<organism evidence="9 10">
    <name type="scientific">Roseovarius indicus</name>
    <dbReference type="NCBI Taxonomy" id="540747"/>
    <lineage>
        <taxon>Bacteria</taxon>
        <taxon>Pseudomonadati</taxon>
        <taxon>Pseudomonadota</taxon>
        <taxon>Alphaproteobacteria</taxon>
        <taxon>Rhodobacterales</taxon>
        <taxon>Roseobacteraceae</taxon>
        <taxon>Roseovarius</taxon>
    </lineage>
</organism>
<dbReference type="GO" id="GO:0004497">
    <property type="term" value="F:monooxygenase activity"/>
    <property type="evidence" value="ECO:0007669"/>
    <property type="project" value="UniProtKB-KW"/>
</dbReference>
<dbReference type="EC" id="1.14.13.-" evidence="9"/>
<dbReference type="SUPFAM" id="SSF51905">
    <property type="entry name" value="FAD/NAD(P)-binding domain"/>
    <property type="match status" value="1"/>
</dbReference>
<accession>A0A5P3AIX9</accession>
<dbReference type="InterPro" id="IPR036188">
    <property type="entry name" value="FAD/NAD-bd_sf"/>
</dbReference>
<dbReference type="NCBIfam" id="TIGR01988">
    <property type="entry name" value="Ubi-OHases"/>
    <property type="match status" value="1"/>
</dbReference>
<comment type="similarity">
    <text evidence="3">Belongs to the UbiH/COQ6 family.</text>
</comment>
<dbReference type="RefSeq" id="WP_245766488.1">
    <property type="nucleotide sequence ID" value="NZ_FOMY01000016.1"/>
</dbReference>
<dbReference type="PANTHER" id="PTHR43876">
    <property type="entry name" value="UBIQUINONE BIOSYNTHESIS MONOOXYGENASE COQ6, MITOCHONDRIAL"/>
    <property type="match status" value="1"/>
</dbReference>
<evidence type="ECO:0000256" key="5">
    <source>
        <dbReference type="ARBA" id="ARBA00022827"/>
    </source>
</evidence>
<keyword evidence="6 9" id="KW-0560">Oxidoreductase</keyword>
<evidence type="ECO:0000313" key="9">
    <source>
        <dbReference type="EMBL" id="QEW28736.1"/>
    </source>
</evidence>
<comment type="cofactor">
    <cofactor evidence="1">
        <name>FAD</name>
        <dbReference type="ChEBI" id="CHEBI:57692"/>
    </cofactor>
</comment>
<name>A0A5P3AIX9_9RHOB</name>
<gene>
    <name evidence="9" type="primary">ubiH</name>
    <name evidence="9" type="ORF">RIdsm_04575</name>
</gene>
<dbReference type="UniPathway" id="UPA00232"/>
<dbReference type="Pfam" id="PF01494">
    <property type="entry name" value="FAD_binding_3"/>
    <property type="match status" value="1"/>
</dbReference>